<dbReference type="RefSeq" id="WP_203918066.1">
    <property type="nucleotide sequence ID" value="NZ_BONZ01000023.1"/>
</dbReference>
<keyword evidence="4" id="KW-1185">Reference proteome</keyword>
<keyword evidence="2" id="KW-1133">Transmembrane helix</keyword>
<evidence type="ECO:0000313" key="4">
    <source>
        <dbReference type="Proteomes" id="UP000642748"/>
    </source>
</evidence>
<dbReference type="Proteomes" id="UP000642748">
    <property type="component" value="Unassembled WGS sequence"/>
</dbReference>
<sequence>MTGLNELLERAVGDQPALSVTRETAVAAGRRAARRRRTLAVGTCAGVLAVAGVATVALGAGGGGGGGRAPAGGPNTMGLPVYPVPALPAAAGVPGALQRPDLVGSDPLLSHFTVDTSAWPLSEATYMSSDGSETVSAGGLTITVSRTRDAASLAANPELTQLSASPGSVVPNGDPGTTGDPGLIGSPGTTDQPGKTEKPTTVGGRPATLTTRTETGGKYRHYGLLWQPVDGLWVGMSVESATAEAELWSDVDALHLDRTGRCVVPFRLTDLPAGAKVLGCVAGVPVPGQADVKFAFSSLLVGDGRGDQASVSIGEITRPDTGGDVGPNYSPAPLPPPNRTVNGHPIFWSSSRPMGFISDDFDGVPLSIDVRGSYREPQATQILAGLKLSANLIDPKTWPSDPIGR</sequence>
<feature type="transmembrane region" description="Helical" evidence="2">
    <location>
        <begin position="39"/>
        <end position="60"/>
    </location>
</feature>
<comment type="caution">
    <text evidence="3">The sequence shown here is derived from an EMBL/GenBank/DDBJ whole genome shotgun (WGS) entry which is preliminary data.</text>
</comment>
<protein>
    <submittedName>
        <fullName evidence="3">Uncharacterized protein</fullName>
    </submittedName>
</protein>
<feature type="region of interest" description="Disordered" evidence="1">
    <location>
        <begin position="157"/>
        <end position="214"/>
    </location>
</feature>
<dbReference type="AlphaFoldDB" id="A0A8J3QRN2"/>
<dbReference type="EMBL" id="BONZ01000023">
    <property type="protein sequence ID" value="GIH14405.1"/>
    <property type="molecule type" value="Genomic_DNA"/>
</dbReference>
<name>A0A8J3QRN2_9ACTN</name>
<accession>A0A8J3QRN2</accession>
<evidence type="ECO:0000256" key="1">
    <source>
        <dbReference type="SAM" id="MobiDB-lite"/>
    </source>
</evidence>
<reference evidence="3" key="1">
    <citation type="submission" date="2021-01" db="EMBL/GenBank/DDBJ databases">
        <title>Whole genome shotgun sequence of Rugosimonospora africana NBRC 104875.</title>
        <authorList>
            <person name="Komaki H."/>
            <person name="Tamura T."/>
        </authorList>
    </citation>
    <scope>NUCLEOTIDE SEQUENCE</scope>
    <source>
        <strain evidence="3">NBRC 104875</strain>
    </source>
</reference>
<evidence type="ECO:0000256" key="2">
    <source>
        <dbReference type="SAM" id="Phobius"/>
    </source>
</evidence>
<organism evidence="3 4">
    <name type="scientific">Rugosimonospora africana</name>
    <dbReference type="NCBI Taxonomy" id="556532"/>
    <lineage>
        <taxon>Bacteria</taxon>
        <taxon>Bacillati</taxon>
        <taxon>Actinomycetota</taxon>
        <taxon>Actinomycetes</taxon>
        <taxon>Micromonosporales</taxon>
        <taxon>Micromonosporaceae</taxon>
        <taxon>Rugosimonospora</taxon>
    </lineage>
</organism>
<gene>
    <name evidence="3" type="ORF">Raf01_25770</name>
</gene>
<proteinExistence type="predicted"/>
<evidence type="ECO:0000313" key="3">
    <source>
        <dbReference type="EMBL" id="GIH14405.1"/>
    </source>
</evidence>
<keyword evidence="2" id="KW-0472">Membrane</keyword>
<keyword evidence="2" id="KW-0812">Transmembrane</keyword>